<dbReference type="FunFam" id="3.10.50.10:FF:000008">
    <property type="entry name" value="Chitinase 11"/>
    <property type="match status" value="2"/>
</dbReference>
<dbReference type="PROSITE" id="PS01095">
    <property type="entry name" value="GH18_1"/>
    <property type="match status" value="2"/>
</dbReference>
<dbReference type="FunFam" id="3.20.20.80:FF:000007">
    <property type="entry name" value="Acidic mammalian chitinase"/>
    <property type="match status" value="2"/>
</dbReference>
<keyword evidence="4 8" id="KW-0378">Hydrolase</keyword>
<dbReference type="Gene3D" id="3.30.505.10">
    <property type="entry name" value="SH2 domain"/>
    <property type="match status" value="1"/>
</dbReference>
<evidence type="ECO:0000256" key="3">
    <source>
        <dbReference type="ARBA" id="ARBA00022729"/>
    </source>
</evidence>
<dbReference type="Proteomes" id="UP000681722">
    <property type="component" value="Unassembled WGS sequence"/>
</dbReference>
<evidence type="ECO:0000313" key="13">
    <source>
        <dbReference type="EMBL" id="CAF0918098.1"/>
    </source>
</evidence>
<dbReference type="GO" id="GO:0004568">
    <property type="term" value="F:chitinase activity"/>
    <property type="evidence" value="ECO:0007669"/>
    <property type="project" value="UniProtKB-ARBA"/>
</dbReference>
<dbReference type="CDD" id="cd02872">
    <property type="entry name" value="GH18_chitolectin_chitotriosidase"/>
    <property type="match status" value="2"/>
</dbReference>
<evidence type="ECO:0000256" key="4">
    <source>
        <dbReference type="ARBA" id="ARBA00022801"/>
    </source>
</evidence>
<dbReference type="GO" id="GO:0006032">
    <property type="term" value="P:chitin catabolic process"/>
    <property type="evidence" value="ECO:0007669"/>
    <property type="project" value="UniProtKB-ARBA"/>
</dbReference>
<dbReference type="SMART" id="SM00252">
    <property type="entry name" value="SH2"/>
    <property type="match status" value="1"/>
</dbReference>
<feature type="compositionally biased region" description="Low complexity" evidence="9">
    <location>
        <begin position="390"/>
        <end position="399"/>
    </location>
</feature>
<evidence type="ECO:0000256" key="9">
    <source>
        <dbReference type="SAM" id="MobiDB-lite"/>
    </source>
</evidence>
<dbReference type="FunFam" id="3.10.50.10:FF:000001">
    <property type="entry name" value="Chitinase 3-like 1"/>
    <property type="match status" value="2"/>
</dbReference>
<evidence type="ECO:0000259" key="10">
    <source>
        <dbReference type="PROSITE" id="PS50001"/>
    </source>
</evidence>
<dbReference type="OrthoDB" id="76388at2759"/>
<evidence type="ECO:0000256" key="1">
    <source>
        <dbReference type="ARBA" id="ARBA00009121"/>
    </source>
</evidence>
<dbReference type="SUPFAM" id="SSF54556">
    <property type="entry name" value="Chitinase insertion domain"/>
    <property type="match status" value="4"/>
</dbReference>
<comment type="similarity">
    <text evidence="1">Belongs to the glycosyl hydrolase 18 family. Chitinase class II subfamily.</text>
</comment>
<keyword evidence="6 8" id="KW-0326">Glycosidase</keyword>
<evidence type="ECO:0000256" key="2">
    <source>
        <dbReference type="ARBA" id="ARBA00022669"/>
    </source>
</evidence>
<dbReference type="InterPro" id="IPR036508">
    <property type="entry name" value="Chitin-bd_dom_sf"/>
</dbReference>
<dbReference type="InterPro" id="IPR011583">
    <property type="entry name" value="Chitinase_II/V-like_cat"/>
</dbReference>
<dbReference type="Pfam" id="PF01607">
    <property type="entry name" value="CBM_14"/>
    <property type="match status" value="1"/>
</dbReference>
<evidence type="ECO:0008006" key="16">
    <source>
        <dbReference type="Google" id="ProtNLM"/>
    </source>
</evidence>
<dbReference type="InterPro" id="IPR000980">
    <property type="entry name" value="SH2"/>
</dbReference>
<feature type="region of interest" description="Disordered" evidence="9">
    <location>
        <begin position="1279"/>
        <end position="1305"/>
    </location>
</feature>
<feature type="domain" description="SH2" evidence="10">
    <location>
        <begin position="231"/>
        <end position="309"/>
    </location>
</feature>
<evidence type="ECO:0000259" key="11">
    <source>
        <dbReference type="PROSITE" id="PS50940"/>
    </source>
</evidence>
<dbReference type="InterPro" id="IPR029070">
    <property type="entry name" value="Chitinase_insertion_sf"/>
</dbReference>
<dbReference type="Pfam" id="PF00017">
    <property type="entry name" value="SH2"/>
    <property type="match status" value="1"/>
</dbReference>
<dbReference type="Gene3D" id="3.10.50.10">
    <property type="match status" value="4"/>
</dbReference>
<evidence type="ECO:0000259" key="12">
    <source>
        <dbReference type="PROSITE" id="PS51910"/>
    </source>
</evidence>
<dbReference type="SUPFAM" id="SSF51445">
    <property type="entry name" value="(Trans)glycosidases"/>
    <property type="match status" value="4"/>
</dbReference>
<dbReference type="InterPro" id="IPR036860">
    <property type="entry name" value="SH2_dom_sf"/>
</dbReference>
<accession>A0A814AXE1</accession>
<feature type="region of interest" description="Disordered" evidence="9">
    <location>
        <begin position="844"/>
        <end position="864"/>
    </location>
</feature>
<evidence type="ECO:0000313" key="14">
    <source>
        <dbReference type="EMBL" id="CAF3697916.1"/>
    </source>
</evidence>
<dbReference type="Proteomes" id="UP000663829">
    <property type="component" value="Unassembled WGS sequence"/>
</dbReference>
<evidence type="ECO:0000313" key="15">
    <source>
        <dbReference type="Proteomes" id="UP000663829"/>
    </source>
</evidence>
<dbReference type="CDD" id="cd00173">
    <property type="entry name" value="SH2"/>
    <property type="match status" value="1"/>
</dbReference>
<dbReference type="EMBL" id="CAJNOQ010001772">
    <property type="protein sequence ID" value="CAF0918098.1"/>
    <property type="molecule type" value="Genomic_DNA"/>
</dbReference>
<reference evidence="13" key="1">
    <citation type="submission" date="2021-02" db="EMBL/GenBank/DDBJ databases">
        <authorList>
            <person name="Nowell W R."/>
        </authorList>
    </citation>
    <scope>NUCLEOTIDE SEQUENCE</scope>
</reference>
<dbReference type="SMART" id="SM00636">
    <property type="entry name" value="Glyco_18"/>
    <property type="match status" value="4"/>
</dbReference>
<feature type="domain" description="GH18" evidence="12">
    <location>
        <begin position="2102"/>
        <end position="2456"/>
    </location>
</feature>
<dbReference type="EMBL" id="CAJOBC010001772">
    <property type="protein sequence ID" value="CAF3697916.1"/>
    <property type="molecule type" value="Genomic_DNA"/>
</dbReference>
<dbReference type="PROSITE" id="PS50940">
    <property type="entry name" value="CHIT_BIND_II"/>
    <property type="match status" value="1"/>
</dbReference>
<organism evidence="13 15">
    <name type="scientific">Didymodactylos carnosus</name>
    <dbReference type="NCBI Taxonomy" id="1234261"/>
    <lineage>
        <taxon>Eukaryota</taxon>
        <taxon>Metazoa</taxon>
        <taxon>Spiralia</taxon>
        <taxon>Gnathifera</taxon>
        <taxon>Rotifera</taxon>
        <taxon>Eurotatoria</taxon>
        <taxon>Bdelloidea</taxon>
        <taxon>Philodinida</taxon>
        <taxon>Philodinidae</taxon>
        <taxon>Didymodactylos</taxon>
    </lineage>
</organism>
<feature type="region of interest" description="Disordered" evidence="9">
    <location>
        <begin position="382"/>
        <end position="412"/>
    </location>
</feature>
<protein>
    <recommendedName>
        <fullName evidence="16">Chitinase</fullName>
    </recommendedName>
</protein>
<evidence type="ECO:0000256" key="8">
    <source>
        <dbReference type="RuleBase" id="RU000489"/>
    </source>
</evidence>
<dbReference type="InterPro" id="IPR001223">
    <property type="entry name" value="Glyco_hydro18_cat"/>
</dbReference>
<evidence type="ECO:0000256" key="6">
    <source>
        <dbReference type="ARBA" id="ARBA00023295"/>
    </source>
</evidence>
<sequence length="2551" mass="284616">MMDGFLTTHSFRFNHSPPQSKSVNILPYKNRLIDTSLWNKTFCEPFEQSVNSSTSSGISSLTSDHEDLDEISSLSNSSKLNCFHLSKKISQKQLSCPQTHVLEPKQSLTKNFFKLNKFYRSQERISTTLSLQTNSHKYFYDECNDNSQIVVYERVWNLEEQQQQFRKKLNDLSNNTISSLSSLKSLSVDSDDTFQYSDCPYVTTNDIINHQSTVHNLNRIDDHELLMRAPWFQEGLSRDICEEYLYLFEPGAFVIRKSYTHNKSYALSLRVPRTEKTFVEHYLIENIDNGYRIKLLKKYTSPHEPRNFSRGSFTSDELSMTAIFLIIFLSTKVITVVADEQAINGSENSIPSAKELSNSTKITQLQITADTSLSANNQSVLLSTPVQNETTTGSNTTSSSKDESESSKSSLPQTITINLSENNATNPASQNRSDAHATITDNVAIEASSANSNNSNFHTEFSSVITSNAKNASESISTSVTVNQLQKGDNSSGKLTSTSIDLTHPKIAFTKNDSSLSLNVTLTEQNNTMTEKNYNSIHKHEMVTPVGHTQLNISSEIQGTNNNMSVEFGVSEKANQNSTQSTSNTTVDDTSEKLKLIESKTVVISNNTEHLFNQTMEKLYHLVESHLSNFSTDLPSSSSNVVARIVHTIEDDHGLTLATTSQLKKGEVQMVVDTVKDILYDILAQGPAIVLNTTIRKSFGKENEHMHDNIFISFQKRNESVHRHSENTTKFNQGQLLTARNNTASVHVDTEDSGKKVLKLVDNSEINIFKFIEIENSTTSSESTCSIIVKIAEQSYCAKLEIKVSSSQSQNQTGTARDPTEIVTLVKILRPAIHTLNHAVFSPPSGNIEHSTHGSGSSIKSQHLTSTASSEVPASWLQWLTSTYPESKQSMVSNIRTSQADQSDQVNIICYYTNWSQYRNGAGKFYPENIDPTLCTHIIYAFGQIKDGVIAAYEWNDEDSEWSTGMMSRMMALKKQNPSLKVLLGVGGWNHGSGKFSDMVQNTTSRNTFVRTAVIYLQMHKFDGLDLDWEYPGSRDGSRPTDKVFYTTLLQELKRAFQPYGLLLSAALAAGKSTIDAGYEISNVCNLLDLVNIMAYDLHGSWETKTGINSPLFGRSSETGADKILNTDWVIQYWISNGCSPSKINMGMALYGRTFRLSSPSQHDIGAPANGAGAAGQFTGEAGFLSYYEICQKLQQGWTSVYDEESKGNYAYKNSDWVGYDDMYTIAYKAQYAQKMGLKGLMFWALDLDDFSGSFCNQGKYPLINTAIKSIRGNSLSLPSRPPLPVPSTTTSTPASFSIPSGTNTPTKPSRIVCYYTNWAQYRPGIGKFVPDNLDVSLCTNIIFAFAVLKNSQLASYEWNDEDTEWSKGMYSRLIALKTNNPSLKVSLAVGGWNFGSGEFSNMVSDTSLRQAFVTQASQFIRQHNFDGLDIDWEYPGSRDGSRPGDKALFITLLKELKREFSQYNLLLTAAVGAGQSTILAAYEIENMAKYLDFINLMTYDLHGGSWEFTTGLHTALYARPEETGYAATLNADWAVRYWMANGMPKEKIVMGLATYGRTFKLNSTQTSIGASSSGPGDAGKYTGEAGFLSYYEICEKLNNGWTKVYDSVQKSMYAYGDQNWVGYDDVDTIKIRANYIMAMGLSGAMFWAPDLDDFSGTFCNKGKYPLMNIVIDTFKSSVTPVVVQPITIATPGIDIDTTLPTIAPASSEPVDSVDTNPNQPASARNGPVLMCYYTAERLLLEDIDSTLCTHIAFAYGRIVNNQLVVSKKDDEGILLQLKRLKNTNPALKIVLALGKWTPDFLNLIRNPQQRQSFNEEATEFLLTYQFDGLDIDWRIPSESINLLRSNDKNLLNIWLKELRESFDRLEWLLTVSVSPDKALIDGAYEAFEMSKYVNFINLMSFGFTSSARSIVSLISPLYATADQIGSNRYQNIHWTVQYWIMNGMPSDKISLGLPLFGKSFTLSNPTLTQIGSMTTGPGKSGQNLNKRGLLSYDEICQKLRTQNWKRSYSPQTRSPFAYSNDGQWVSYEDMNSLRLKTEYSKLQNLAGVSLVSLDMDDYTGDYCKQGKYPLVRQVYDTLMGNTVKTIKKPNQIPKKELTTSANVFCAITSASQENYGPGKFSPADVNAHLCTHLVIESVQLDQNLLVPNDQEFYTKIVQLKQTNPFLKLIVSMSDDYQMITDLELFVSSATNYVQKYGFDGLIIKWSNFADNQIIIKALRKSFVDQNLLLMMSVATSISKESAASIFTQVLSLQAYIDYLIVLPVDYSDVMNATVAEAWNGITSLSSSDRSDTSMTMESMVKLLLSSGLSREKLILSIPTYGISYKLADSSKFNFGDRVISAGEPGQYTHTLGKLAYYEICDRIIEQGWQQVLSGQKLALFAHKDDNWVTYDNTDTISFNSHYLNGTVALKARYIRENKLSGALIYPMDLDDFSGQFCQQGKYPITSTVFNILSEVTHPTENVQTTATTTTTTQPGINLCSGKEDLIPDILDCRFYYVCLTKSSKPVAHLQCPSNMFFSPAAKACIESDFVSTMVTFSHLVKKFVLFVVAM</sequence>
<gene>
    <name evidence="13" type="ORF">GPM918_LOCUS9503</name>
    <name evidence="14" type="ORF">SRO942_LOCUS9504</name>
</gene>
<keyword evidence="3" id="KW-0732">Signal</keyword>
<dbReference type="Pfam" id="PF00704">
    <property type="entry name" value="Glyco_hydro_18"/>
    <property type="match status" value="4"/>
</dbReference>
<keyword evidence="2" id="KW-0147">Chitin-binding</keyword>
<evidence type="ECO:0000256" key="5">
    <source>
        <dbReference type="ARBA" id="ARBA00023157"/>
    </source>
</evidence>
<feature type="domain" description="Chitin-binding type-2" evidence="11">
    <location>
        <begin position="2477"/>
        <end position="2535"/>
    </location>
</feature>
<dbReference type="InterPro" id="IPR017853">
    <property type="entry name" value="GH"/>
</dbReference>
<dbReference type="Gene3D" id="3.20.20.80">
    <property type="entry name" value="Glycosidases"/>
    <property type="match status" value="4"/>
</dbReference>
<feature type="domain" description="GH18" evidence="12">
    <location>
        <begin position="1310"/>
        <end position="1678"/>
    </location>
</feature>
<dbReference type="PROSITE" id="PS50001">
    <property type="entry name" value="SH2"/>
    <property type="match status" value="1"/>
</dbReference>
<dbReference type="SUPFAM" id="SSF57625">
    <property type="entry name" value="Invertebrate chitin-binding proteins"/>
    <property type="match status" value="1"/>
</dbReference>
<dbReference type="GO" id="GO:0005975">
    <property type="term" value="P:carbohydrate metabolic process"/>
    <property type="evidence" value="ECO:0007669"/>
    <property type="project" value="InterPro"/>
</dbReference>
<dbReference type="InterPro" id="IPR050314">
    <property type="entry name" value="Glycosyl_Hydrlase_18"/>
</dbReference>
<dbReference type="SUPFAM" id="SSF55550">
    <property type="entry name" value="SH2 domain"/>
    <property type="match status" value="1"/>
</dbReference>
<dbReference type="PANTHER" id="PTHR11177:SF317">
    <property type="entry name" value="CHITINASE 12-RELATED"/>
    <property type="match status" value="1"/>
</dbReference>
<feature type="compositionally biased region" description="Low complexity" evidence="9">
    <location>
        <begin position="1287"/>
        <end position="1301"/>
    </location>
</feature>
<keyword evidence="5" id="KW-1015">Disulfide bond</keyword>
<name>A0A814AXE1_9BILA</name>
<feature type="domain" description="GH18" evidence="12">
    <location>
        <begin position="906"/>
        <end position="1274"/>
    </location>
</feature>
<evidence type="ECO:0000256" key="7">
    <source>
        <dbReference type="PROSITE-ProRule" id="PRU00191"/>
    </source>
</evidence>
<proteinExistence type="inferred from homology"/>
<dbReference type="InterPro" id="IPR001579">
    <property type="entry name" value="Glyco_hydro_18_chit_AS"/>
</dbReference>
<dbReference type="PROSITE" id="PS51910">
    <property type="entry name" value="GH18_2"/>
    <property type="match status" value="4"/>
</dbReference>
<comment type="caution">
    <text evidence="13">The sequence shown here is derived from an EMBL/GenBank/DDBJ whole genome shotgun (WGS) entry which is preliminary data.</text>
</comment>
<keyword evidence="7" id="KW-0727">SH2 domain</keyword>
<dbReference type="PANTHER" id="PTHR11177">
    <property type="entry name" value="CHITINASE"/>
    <property type="match status" value="1"/>
</dbReference>
<feature type="domain" description="GH18" evidence="12">
    <location>
        <begin position="1728"/>
        <end position="2082"/>
    </location>
</feature>
<dbReference type="GO" id="GO:0008061">
    <property type="term" value="F:chitin binding"/>
    <property type="evidence" value="ECO:0007669"/>
    <property type="project" value="UniProtKB-KW"/>
</dbReference>
<dbReference type="InterPro" id="IPR002557">
    <property type="entry name" value="Chitin-bd_dom"/>
</dbReference>
<dbReference type="GO" id="GO:0005576">
    <property type="term" value="C:extracellular region"/>
    <property type="evidence" value="ECO:0007669"/>
    <property type="project" value="InterPro"/>
</dbReference>
<keyword evidence="15" id="KW-1185">Reference proteome</keyword>